<dbReference type="InterPro" id="IPR038718">
    <property type="entry name" value="SNF2-like_sf"/>
</dbReference>
<gene>
    <name evidence="5" type="ORF">H6G81_23205</name>
</gene>
<dbReference type="Gene3D" id="3.40.50.300">
    <property type="entry name" value="P-loop containing nucleotide triphosphate hydrolases"/>
    <property type="match status" value="1"/>
</dbReference>
<dbReference type="PROSITE" id="PS51192">
    <property type="entry name" value="HELICASE_ATP_BIND_1"/>
    <property type="match status" value="1"/>
</dbReference>
<feature type="domain" description="Helicase ATP-binding" evidence="3">
    <location>
        <begin position="961"/>
        <end position="1141"/>
    </location>
</feature>
<accession>A0ABR8GWM2</accession>
<comment type="caution">
    <text evidence="5">The sequence shown here is derived from an EMBL/GenBank/DDBJ whole genome shotgun (WGS) entry which is preliminary data.</text>
</comment>
<evidence type="ECO:0000259" key="4">
    <source>
        <dbReference type="PROSITE" id="PS51194"/>
    </source>
</evidence>
<dbReference type="Proteomes" id="UP000660380">
    <property type="component" value="Unassembled WGS sequence"/>
</dbReference>
<dbReference type="GO" id="GO:0004386">
    <property type="term" value="F:helicase activity"/>
    <property type="evidence" value="ECO:0007669"/>
    <property type="project" value="UniProtKB-KW"/>
</dbReference>
<feature type="compositionally biased region" description="Basic and acidic residues" evidence="2">
    <location>
        <begin position="1036"/>
        <end position="1046"/>
    </location>
</feature>
<organism evidence="5 6">
    <name type="scientific">Scytonema hofmannii FACHB-248</name>
    <dbReference type="NCBI Taxonomy" id="1842502"/>
    <lineage>
        <taxon>Bacteria</taxon>
        <taxon>Bacillati</taxon>
        <taxon>Cyanobacteriota</taxon>
        <taxon>Cyanophyceae</taxon>
        <taxon>Nostocales</taxon>
        <taxon>Scytonemataceae</taxon>
        <taxon>Scytonema</taxon>
    </lineage>
</organism>
<proteinExistence type="predicted"/>
<keyword evidence="5" id="KW-0547">Nucleotide-binding</keyword>
<dbReference type="SMART" id="SM00487">
    <property type="entry name" value="DEXDc"/>
    <property type="match status" value="1"/>
</dbReference>
<dbReference type="InterPro" id="IPR014001">
    <property type="entry name" value="Helicase_ATP-bd"/>
</dbReference>
<dbReference type="EMBL" id="JACJTA010000061">
    <property type="protein sequence ID" value="MBD2607356.1"/>
    <property type="molecule type" value="Genomic_DNA"/>
</dbReference>
<protein>
    <submittedName>
        <fullName evidence="5">DEAD/DEAH box helicase</fullName>
    </submittedName>
</protein>
<evidence type="ECO:0000313" key="6">
    <source>
        <dbReference type="Proteomes" id="UP000660380"/>
    </source>
</evidence>
<dbReference type="CDD" id="cd18012">
    <property type="entry name" value="DEXQc_arch_SWI2_SNF2"/>
    <property type="match status" value="1"/>
</dbReference>
<dbReference type="InterPro" id="IPR027417">
    <property type="entry name" value="P-loop_NTPase"/>
</dbReference>
<reference evidence="5 6" key="1">
    <citation type="journal article" date="2020" name="ISME J.">
        <title>Comparative genomics reveals insights into cyanobacterial evolution and habitat adaptation.</title>
        <authorList>
            <person name="Chen M.Y."/>
            <person name="Teng W.K."/>
            <person name="Zhao L."/>
            <person name="Hu C.X."/>
            <person name="Zhou Y.K."/>
            <person name="Han B.P."/>
            <person name="Song L.R."/>
            <person name="Shu W.S."/>
        </authorList>
    </citation>
    <scope>NUCLEOTIDE SEQUENCE [LARGE SCALE GENOMIC DNA]</scope>
    <source>
        <strain evidence="5 6">FACHB-248</strain>
    </source>
</reference>
<dbReference type="CDD" id="cd18793">
    <property type="entry name" value="SF2_C_SNF"/>
    <property type="match status" value="1"/>
</dbReference>
<evidence type="ECO:0000259" key="3">
    <source>
        <dbReference type="PROSITE" id="PS51192"/>
    </source>
</evidence>
<evidence type="ECO:0000256" key="2">
    <source>
        <dbReference type="SAM" id="MobiDB-lite"/>
    </source>
</evidence>
<dbReference type="InterPro" id="IPR000330">
    <property type="entry name" value="SNF2_N"/>
</dbReference>
<feature type="domain" description="Helicase C-terminal" evidence="4">
    <location>
        <begin position="1268"/>
        <end position="1425"/>
    </location>
</feature>
<keyword evidence="1" id="KW-0378">Hydrolase</keyword>
<dbReference type="Pfam" id="PF00176">
    <property type="entry name" value="SNF2-rel_dom"/>
    <property type="match status" value="1"/>
</dbReference>
<keyword evidence="5" id="KW-0347">Helicase</keyword>
<dbReference type="InterPro" id="IPR001650">
    <property type="entry name" value="Helicase_C-like"/>
</dbReference>
<name>A0ABR8GWM2_9CYAN</name>
<dbReference type="PANTHER" id="PTHR10799">
    <property type="entry name" value="SNF2/RAD54 HELICASE FAMILY"/>
    <property type="match status" value="1"/>
</dbReference>
<dbReference type="SUPFAM" id="SSF52540">
    <property type="entry name" value="P-loop containing nucleoside triphosphate hydrolases"/>
    <property type="match status" value="2"/>
</dbReference>
<keyword evidence="5" id="KW-0067">ATP-binding</keyword>
<dbReference type="PROSITE" id="PS51194">
    <property type="entry name" value="HELICASE_CTER"/>
    <property type="match status" value="1"/>
</dbReference>
<feature type="region of interest" description="Disordered" evidence="2">
    <location>
        <begin position="1032"/>
        <end position="1051"/>
    </location>
</feature>
<dbReference type="InterPro" id="IPR049730">
    <property type="entry name" value="SNF2/RAD54-like_C"/>
</dbReference>
<sequence>MTDSEADNQKLQTQLAQTYRQLLPLEEKIVQLFSVIYEPINRTSFLDCLNYIGARDRNYKPFVNATLKPYIDGLLAAGLLVQEQGQGPQCHPLLVEIATRSAVKAGCFEVMAKTVHDKLGVKARWQDGPLYFQSASQFIREIRIGLYSQNLSFINKQIEDYNRYNNSKDKISIENIFEQVCTNPFDADWFRTLPQELYDSCISIILINAALLCSPADVAFALLQEECATSSGHSSDYLHLILTEQLLLRGCIQEAQESLECISDDYQAEAAVYKGWLNFLRGNNQQAIANYTAGLKALKKATGKRQVYFSTMGGLFFILALLKDGSRDSLQEALDYTSLLARQSDHWLRSIYAQLKILLQVQLGDIAQKEFILSNRILFPEEHNSLETLFFALCHYWVDADRAKKHLPRLLEEFYQQAVTSGYHWLAMESAELLSRLKPNSSYETQAEILGEDIGIDSIIDVMQPQEPWEMCLNALANLQKEPQAAVKAEAELRLAWFITFYPSKCILQPREQKVNAKGEWSKGRPIAIKRLSGNLGEFDYLTPQDIRVCGCIETFTSYDYGYHGKTEYTFSAKAISALIGHPLVFWEDAPTTRVEIVKGEPELIVKKGKRERLTLEFSPKLEASQNILAVKETPTRIKVIEISAEHRRIAEIIGKENRLNVPATASKQVLAAINAVSGIVTVHSDIGGGMAGSEEVPAQTIPHIHLLPANAGLKVSLLSRPFAQGGPYYRPGAGGETVIAEIDGKRLQTRRNLHEEKQLANAAIKACPTLTRAEAQDGEWLIEDPEDCLELLLELQALLDTVVLEWPEGEKLRVKHQADLKDFQMSIQRQQDWFAATGELKLDKDLVLDMQQLLELLDKTPSRFIPLGDGQFLALTQAFRKRLDELRAFSEKHSKGIRFHPLATLGLEDLVEEVGIQKADKHWKAHIERLKEVQSLQPELPSTFQAELRDYQMEGFSWLARLAHWGVGACLADQMGLGKTVQALAVILRNAHEGPTLIVAPTSVCMNWVSEAQRFAPTLNIIQFGGSDRVGVGETSRRETSRKEASSTGSRQQLLNNLQPFDMLVCSYGLLQQEEVSQMLSQVQWQTIVLDEAQAIKNMTTKRSQAAMNLKGSFKLITTGTPIENHLGELWNLFRFINPGLLGSFESFNQRFAIPIEKFQDKLARNKLKKLIQPFLLRRLKNQVLEELPNRTEILLHVELSREEMAFYEALRREAISKLTESEATAGHKHLQVLAEIMRLRRACCNPSLVMPDTELSSSKLHLFAEVLGDLLENRHKALVFSQFVDHLHIIRDYLDKQGINYQYLDGSTPAPERKKRVDAFQAGSGDVFLISLKAGGTGLNLTAADYVIHMDPWWNPAVEDQASDRAHRIGQQRPVTIYRLVAKDTIEDKIVDLHQHKRDLADSLLEGTDISGKISTEALLELIGV</sequence>
<evidence type="ECO:0000313" key="5">
    <source>
        <dbReference type="EMBL" id="MBD2607356.1"/>
    </source>
</evidence>
<dbReference type="Pfam" id="PF00271">
    <property type="entry name" value="Helicase_C"/>
    <property type="match status" value="1"/>
</dbReference>
<evidence type="ECO:0000256" key="1">
    <source>
        <dbReference type="ARBA" id="ARBA00022801"/>
    </source>
</evidence>
<dbReference type="Gene3D" id="3.40.50.10810">
    <property type="entry name" value="Tandem AAA-ATPase domain"/>
    <property type="match status" value="1"/>
</dbReference>
<dbReference type="SMART" id="SM00490">
    <property type="entry name" value="HELICc"/>
    <property type="match status" value="1"/>
</dbReference>
<keyword evidence="6" id="KW-1185">Reference proteome</keyword>